<dbReference type="Gene3D" id="3.40.50.620">
    <property type="entry name" value="HUPs"/>
    <property type="match status" value="2"/>
</dbReference>
<name>A0A2P7NSR9_9PROT</name>
<dbReference type="Pfam" id="PF00582">
    <property type="entry name" value="Usp"/>
    <property type="match status" value="2"/>
</dbReference>
<evidence type="ECO:0000313" key="4">
    <source>
        <dbReference type="Proteomes" id="UP000241912"/>
    </source>
</evidence>
<feature type="domain" description="UspA" evidence="2">
    <location>
        <begin position="1"/>
        <end position="143"/>
    </location>
</feature>
<comment type="caution">
    <text evidence="3">The sequence shown here is derived from an EMBL/GenBank/DDBJ whole genome shotgun (WGS) entry which is preliminary data.</text>
</comment>
<dbReference type="InterPro" id="IPR006016">
    <property type="entry name" value="UspA"/>
</dbReference>
<organism evidence="3 4">
    <name type="scientific">Nitrosomonas supralitoralis</name>
    <dbReference type="NCBI Taxonomy" id="2116706"/>
    <lineage>
        <taxon>Bacteria</taxon>
        <taxon>Pseudomonadati</taxon>
        <taxon>Pseudomonadota</taxon>
        <taxon>Betaproteobacteria</taxon>
        <taxon>Nitrosomonadales</taxon>
        <taxon>Nitrosomonadaceae</taxon>
        <taxon>Nitrosomonas</taxon>
    </lineage>
</organism>
<evidence type="ECO:0000256" key="1">
    <source>
        <dbReference type="ARBA" id="ARBA00008791"/>
    </source>
</evidence>
<dbReference type="InterPro" id="IPR006015">
    <property type="entry name" value="Universal_stress_UspA"/>
</dbReference>
<evidence type="ECO:0000313" key="3">
    <source>
        <dbReference type="EMBL" id="PSJ16521.1"/>
    </source>
</evidence>
<sequence>MKQILVATDFSQYEKRAFDRAVLLATEHRTALEVLHVITPASIDALCNFLPDSRQVVEEKLTNSVYAQLHYFIDRVESERPITILPRVKIAEVEDGILNSAESCDSDLIILGSHGEHFAHEMFVGTTAENVLVRGKRPILIVKRNASVPYSKIGVLVDFSERSDTAIRKACELSQNAMICLLHAFQIPNHEQLRKLGVTDEKIKHYRSEFYDQATKEIAKLSVERKDDLISRVVEMGYPPTMIQKWTEKLNFDLIVMGKHGERLSSVIRHAVHNSTCDIMIVE</sequence>
<dbReference type="PANTHER" id="PTHR46268:SF6">
    <property type="entry name" value="UNIVERSAL STRESS PROTEIN UP12"/>
    <property type="match status" value="1"/>
</dbReference>
<dbReference type="PRINTS" id="PR01438">
    <property type="entry name" value="UNVRSLSTRESS"/>
</dbReference>
<dbReference type="EMBL" id="PXXU01000046">
    <property type="protein sequence ID" value="PSJ16521.1"/>
    <property type="molecule type" value="Genomic_DNA"/>
</dbReference>
<reference evidence="3 4" key="1">
    <citation type="submission" date="2018-03" db="EMBL/GenBank/DDBJ databases">
        <title>Draft genome of Nitrosomonas supralitoralis APG5.</title>
        <authorList>
            <person name="Urakawa H."/>
            <person name="Lopez J.V."/>
        </authorList>
    </citation>
    <scope>NUCLEOTIDE SEQUENCE [LARGE SCALE GENOMIC DNA]</scope>
    <source>
        <strain evidence="3 4">APG5</strain>
    </source>
</reference>
<dbReference type="RefSeq" id="WP_106707672.1">
    <property type="nucleotide sequence ID" value="NZ_PXXU01000046.1"/>
</dbReference>
<dbReference type="InterPro" id="IPR014729">
    <property type="entry name" value="Rossmann-like_a/b/a_fold"/>
</dbReference>
<dbReference type="PANTHER" id="PTHR46268">
    <property type="entry name" value="STRESS RESPONSE PROTEIN NHAX"/>
    <property type="match status" value="1"/>
</dbReference>
<evidence type="ECO:0000259" key="2">
    <source>
        <dbReference type="Pfam" id="PF00582"/>
    </source>
</evidence>
<comment type="similarity">
    <text evidence="1">Belongs to the universal stress protein A family.</text>
</comment>
<protein>
    <recommendedName>
        <fullName evidence="2">UspA domain-containing protein</fullName>
    </recommendedName>
</protein>
<gene>
    <name evidence="3" type="ORF">C7H79_12920</name>
</gene>
<dbReference type="OrthoDB" id="9792500at2"/>
<dbReference type="Proteomes" id="UP000241912">
    <property type="component" value="Unassembled WGS sequence"/>
</dbReference>
<accession>A0A2P7NSR9</accession>
<dbReference type="SUPFAM" id="SSF52402">
    <property type="entry name" value="Adenine nucleotide alpha hydrolases-like"/>
    <property type="match status" value="2"/>
</dbReference>
<dbReference type="AlphaFoldDB" id="A0A2P7NSR9"/>
<keyword evidence="4" id="KW-1185">Reference proteome</keyword>
<dbReference type="CDD" id="cd00293">
    <property type="entry name" value="USP-like"/>
    <property type="match status" value="1"/>
</dbReference>
<feature type="domain" description="UspA" evidence="2">
    <location>
        <begin position="150"/>
        <end position="282"/>
    </location>
</feature>
<proteinExistence type="inferred from homology"/>